<sequence length="384" mass="41024">MPKTPTACLALADGTIFYGRGFGATGTRVAELCFNTAMTGYQEIMTDPSYAGQIVTFTFPHIGNTGVTPEDDETADPVAEGMVVKWDPTDPSNWRATGHLVDWLEKTGRVCIGGLDTRRLTRAIRQQGAPHVALAHDPEGKFDLEALVAAARGFAGLEGLDLAKDVTCAQSYRWDEMRWAWPEGYTRREGPAPKVVAIDYGAKRNILRCLASAGCDVTVMPAATTAEEVLAQSPDGVFLSNGPGDPAATGEYAVPAIKGVLDAGLPVFGICLGHQMLALALGAKTVKMNHGHHGANHPVKDVESGKVEITSMNHGFTVDSQTLPEGVIQTHVSLFDGSNCGLRMADRPVFSVQHHPEASPGPQDSFYLFERFAAAVREHASVKA</sequence>
<dbReference type="InterPro" id="IPR002474">
    <property type="entry name" value="CarbamoylP_synth_ssu_N"/>
</dbReference>
<accession>A0ABP9KXX1</accession>
<keyword evidence="4 9" id="KW-0547">Nucleotide-binding</keyword>
<dbReference type="Gene3D" id="3.50.30.20">
    <property type="entry name" value="Carbamoyl-phosphate synthase small subunit, N-terminal domain"/>
    <property type="match status" value="1"/>
</dbReference>
<dbReference type="SUPFAM" id="SSF52021">
    <property type="entry name" value="Carbamoyl phosphate synthetase, small subunit N-terminal domain"/>
    <property type="match status" value="1"/>
</dbReference>
<comment type="function">
    <text evidence="9">Small subunit of the glutamine-dependent carbamoyl phosphate synthetase (CPSase). CPSase catalyzes the formation of carbamoyl phosphate from the ammonia moiety of glutamine, carbonate, and phosphate donated by ATP, constituting the first step of 2 biosynthetic pathways, one leading to arginine and/or urea and the other to pyrimidine nucleotides. The small subunit (glutamine amidotransferase) binds and cleaves glutamine to supply the large subunit with the substrate ammonia.</text>
</comment>
<dbReference type="NCBIfam" id="NF009475">
    <property type="entry name" value="PRK12838.1"/>
    <property type="match status" value="1"/>
</dbReference>
<dbReference type="PRINTS" id="PR00096">
    <property type="entry name" value="GATASE"/>
</dbReference>
<keyword evidence="3 9" id="KW-0436">Ligase</keyword>
<evidence type="ECO:0000313" key="11">
    <source>
        <dbReference type="EMBL" id="GAA5066066.1"/>
    </source>
</evidence>
<evidence type="ECO:0000256" key="5">
    <source>
        <dbReference type="ARBA" id="ARBA00022840"/>
    </source>
</evidence>
<dbReference type="InterPro" id="IPR035686">
    <property type="entry name" value="CPSase_GATase1"/>
</dbReference>
<comment type="catalytic activity">
    <reaction evidence="9">
        <text>L-glutamine + H2O = L-glutamate + NH4(+)</text>
        <dbReference type="Rhea" id="RHEA:15889"/>
        <dbReference type="ChEBI" id="CHEBI:15377"/>
        <dbReference type="ChEBI" id="CHEBI:28938"/>
        <dbReference type="ChEBI" id="CHEBI:29985"/>
        <dbReference type="ChEBI" id="CHEBI:58359"/>
    </reaction>
</comment>
<feature type="active site" evidence="9">
    <location>
        <position position="357"/>
    </location>
</feature>
<evidence type="ECO:0000256" key="9">
    <source>
        <dbReference type="HAMAP-Rule" id="MF_01209"/>
    </source>
</evidence>
<proteinExistence type="inferred from homology"/>
<keyword evidence="5 9" id="KW-0067">ATP-binding</keyword>
<feature type="domain" description="Carbamoyl-phosphate synthase small subunit N-terminal" evidence="10">
    <location>
        <begin position="5"/>
        <end position="135"/>
    </location>
</feature>
<dbReference type="PANTHER" id="PTHR43418">
    <property type="entry name" value="MULTIFUNCTIONAL TRYPTOPHAN BIOSYNTHESIS PROTEIN-RELATED"/>
    <property type="match status" value="1"/>
</dbReference>
<comment type="similarity">
    <text evidence="2 9">Belongs to the CarA family.</text>
</comment>
<keyword evidence="7 9" id="KW-0665">Pyrimidine biosynthesis</keyword>
<dbReference type="SMART" id="SM01097">
    <property type="entry name" value="CPSase_sm_chain"/>
    <property type="match status" value="1"/>
</dbReference>
<dbReference type="InterPro" id="IPR050472">
    <property type="entry name" value="Anth_synth/Amidotransfase"/>
</dbReference>
<feature type="binding site" evidence="9">
    <location>
        <position position="244"/>
    </location>
    <ligand>
        <name>L-glutamine</name>
        <dbReference type="ChEBI" id="CHEBI:58359"/>
    </ligand>
</feature>
<feature type="binding site" evidence="9">
    <location>
        <position position="275"/>
    </location>
    <ligand>
        <name>L-glutamine</name>
        <dbReference type="ChEBI" id="CHEBI:58359"/>
    </ligand>
</feature>
<dbReference type="InterPro" id="IPR017926">
    <property type="entry name" value="GATASE"/>
</dbReference>
<comment type="pathway">
    <text evidence="9">Pyrimidine metabolism; UMP biosynthesis via de novo pathway; (S)-dihydroorotate from bicarbonate: step 1/3.</text>
</comment>
<dbReference type="HAMAP" id="MF_01209">
    <property type="entry name" value="CPSase_S_chain"/>
    <property type="match status" value="1"/>
</dbReference>
<evidence type="ECO:0000256" key="7">
    <source>
        <dbReference type="ARBA" id="ARBA00022975"/>
    </source>
</evidence>
<evidence type="ECO:0000313" key="12">
    <source>
        <dbReference type="Proteomes" id="UP001499910"/>
    </source>
</evidence>
<evidence type="ECO:0000256" key="6">
    <source>
        <dbReference type="ARBA" id="ARBA00022962"/>
    </source>
</evidence>
<organism evidence="11 12">
    <name type="scientific">[Roseibacterium] beibuensis</name>
    <dbReference type="NCBI Taxonomy" id="1193142"/>
    <lineage>
        <taxon>Bacteria</taxon>
        <taxon>Pseudomonadati</taxon>
        <taxon>Pseudomonadota</taxon>
        <taxon>Alphaproteobacteria</taxon>
        <taxon>Rhodobacterales</taxon>
        <taxon>Roseobacteraceae</taxon>
        <taxon>Roseicyclus</taxon>
    </lineage>
</organism>
<feature type="binding site" evidence="9">
    <location>
        <position position="49"/>
    </location>
    <ligand>
        <name>L-glutamine</name>
        <dbReference type="ChEBI" id="CHEBI:58359"/>
    </ligand>
</feature>
<evidence type="ECO:0000256" key="3">
    <source>
        <dbReference type="ARBA" id="ARBA00022598"/>
    </source>
</evidence>
<dbReference type="InterPro" id="IPR036480">
    <property type="entry name" value="CarbP_synth_ssu_N_sf"/>
</dbReference>
<reference evidence="12" key="1">
    <citation type="journal article" date="2019" name="Int. J. Syst. Evol. Microbiol.">
        <title>The Global Catalogue of Microorganisms (GCM) 10K type strain sequencing project: providing services to taxonomists for standard genome sequencing and annotation.</title>
        <authorList>
            <consortium name="The Broad Institute Genomics Platform"/>
            <consortium name="The Broad Institute Genome Sequencing Center for Infectious Disease"/>
            <person name="Wu L."/>
            <person name="Ma J."/>
        </authorList>
    </citation>
    <scope>NUCLEOTIDE SEQUENCE [LARGE SCALE GENOMIC DNA]</scope>
    <source>
        <strain evidence="12">JCM 18015</strain>
    </source>
</reference>
<comment type="caution">
    <text evidence="11">The sequence shown here is derived from an EMBL/GenBank/DDBJ whole genome shotgun (WGS) entry which is preliminary data.</text>
</comment>
<dbReference type="InterPro" id="IPR029062">
    <property type="entry name" value="Class_I_gatase-like"/>
</dbReference>
<protein>
    <recommendedName>
        <fullName evidence="9">Carbamoyl phosphate synthase small chain</fullName>
        <ecNumber evidence="9">6.3.5.5</ecNumber>
    </recommendedName>
    <alternativeName>
        <fullName evidence="9">Carbamoyl phosphate synthetase glutamine chain</fullName>
    </alternativeName>
</protein>
<evidence type="ECO:0000256" key="4">
    <source>
        <dbReference type="ARBA" id="ARBA00022741"/>
    </source>
</evidence>
<dbReference type="EC" id="6.3.5.5" evidence="9"/>
<keyword evidence="6 9" id="KW-0315">Glutamine amidotransferase</keyword>
<dbReference type="EMBL" id="BAABHW010000001">
    <property type="protein sequence ID" value="GAA5066066.1"/>
    <property type="molecule type" value="Genomic_DNA"/>
</dbReference>
<dbReference type="Pfam" id="PF00117">
    <property type="entry name" value="GATase"/>
    <property type="match status" value="1"/>
</dbReference>
<feature type="binding site" evidence="9">
    <location>
        <position position="242"/>
    </location>
    <ligand>
        <name>L-glutamine</name>
        <dbReference type="ChEBI" id="CHEBI:58359"/>
    </ligand>
</feature>
<feature type="binding site" evidence="9">
    <location>
        <position position="315"/>
    </location>
    <ligand>
        <name>L-glutamine</name>
        <dbReference type="ChEBI" id="CHEBI:58359"/>
    </ligand>
</feature>
<evidence type="ECO:0000256" key="8">
    <source>
        <dbReference type="ARBA" id="ARBA00048816"/>
    </source>
</evidence>
<comment type="pathway">
    <text evidence="1 9">Amino-acid biosynthesis; L-arginine biosynthesis; carbamoyl phosphate from bicarbonate: step 1/1.</text>
</comment>
<evidence type="ECO:0000259" key="10">
    <source>
        <dbReference type="SMART" id="SM01097"/>
    </source>
</evidence>
<keyword evidence="9" id="KW-0055">Arginine biosynthesis</keyword>
<dbReference type="PANTHER" id="PTHR43418:SF7">
    <property type="entry name" value="CARBAMOYL-PHOSPHATE SYNTHASE SMALL CHAIN"/>
    <property type="match status" value="1"/>
</dbReference>
<dbReference type="Gene3D" id="3.40.50.880">
    <property type="match status" value="1"/>
</dbReference>
<dbReference type="NCBIfam" id="TIGR01368">
    <property type="entry name" value="CPSaseIIsmall"/>
    <property type="match status" value="1"/>
</dbReference>
<dbReference type="InterPro" id="IPR006274">
    <property type="entry name" value="CarbamoylP_synth_ssu"/>
</dbReference>
<dbReference type="PRINTS" id="PR00099">
    <property type="entry name" value="CPSGATASE"/>
</dbReference>
<comment type="catalytic activity">
    <reaction evidence="8 9">
        <text>hydrogencarbonate + L-glutamine + 2 ATP + H2O = carbamoyl phosphate + L-glutamate + 2 ADP + phosphate + 2 H(+)</text>
        <dbReference type="Rhea" id="RHEA:18633"/>
        <dbReference type="ChEBI" id="CHEBI:15377"/>
        <dbReference type="ChEBI" id="CHEBI:15378"/>
        <dbReference type="ChEBI" id="CHEBI:17544"/>
        <dbReference type="ChEBI" id="CHEBI:29985"/>
        <dbReference type="ChEBI" id="CHEBI:30616"/>
        <dbReference type="ChEBI" id="CHEBI:43474"/>
        <dbReference type="ChEBI" id="CHEBI:58228"/>
        <dbReference type="ChEBI" id="CHEBI:58359"/>
        <dbReference type="ChEBI" id="CHEBI:456216"/>
        <dbReference type="EC" id="6.3.5.5"/>
    </reaction>
</comment>
<feature type="binding site" evidence="9">
    <location>
        <position position="316"/>
    </location>
    <ligand>
        <name>L-glutamine</name>
        <dbReference type="ChEBI" id="CHEBI:58359"/>
    </ligand>
</feature>
<dbReference type="RefSeq" id="WP_259546926.1">
    <property type="nucleotide sequence ID" value="NZ_BAABHW010000001.1"/>
</dbReference>
<feature type="binding site" evidence="9">
    <location>
        <position position="313"/>
    </location>
    <ligand>
        <name>L-glutamine</name>
        <dbReference type="ChEBI" id="CHEBI:58359"/>
    </ligand>
</feature>
<dbReference type="SUPFAM" id="SSF52317">
    <property type="entry name" value="Class I glutamine amidotransferase-like"/>
    <property type="match status" value="1"/>
</dbReference>
<feature type="binding site" evidence="9">
    <location>
        <position position="272"/>
    </location>
    <ligand>
        <name>L-glutamine</name>
        <dbReference type="ChEBI" id="CHEBI:58359"/>
    </ligand>
</feature>
<dbReference type="PRINTS" id="PR00097">
    <property type="entry name" value="ANTSNTHASEII"/>
</dbReference>
<feature type="active site" description="Nucleophile" evidence="9">
    <location>
        <position position="271"/>
    </location>
</feature>
<dbReference type="Pfam" id="PF00988">
    <property type="entry name" value="CPSase_sm_chain"/>
    <property type="match status" value="1"/>
</dbReference>
<comment type="subunit">
    <text evidence="9">Composed of two chains; the small (or glutamine) chain promotes the hydrolysis of glutamine to ammonia, which is used by the large (or ammonia) chain to synthesize carbamoyl phosphate. Tetramer of heterodimers (alpha,beta)4.</text>
</comment>
<evidence type="ECO:0000256" key="2">
    <source>
        <dbReference type="ARBA" id="ARBA00007800"/>
    </source>
</evidence>
<feature type="region of interest" description="CPSase" evidence="9">
    <location>
        <begin position="1"/>
        <end position="193"/>
    </location>
</feature>
<dbReference type="Proteomes" id="UP001499910">
    <property type="component" value="Unassembled WGS sequence"/>
</dbReference>
<dbReference type="PROSITE" id="PS51273">
    <property type="entry name" value="GATASE_TYPE_1"/>
    <property type="match status" value="1"/>
</dbReference>
<evidence type="ECO:0000256" key="1">
    <source>
        <dbReference type="ARBA" id="ARBA00005077"/>
    </source>
</evidence>
<keyword evidence="9" id="KW-0028">Amino-acid biosynthesis</keyword>
<dbReference type="CDD" id="cd01744">
    <property type="entry name" value="GATase1_CPSase"/>
    <property type="match status" value="1"/>
</dbReference>
<keyword evidence="12" id="KW-1185">Reference proteome</keyword>
<name>A0ABP9KXX1_9RHOB</name>
<gene>
    <name evidence="9 11" type="primary">carA</name>
    <name evidence="11" type="ORF">GCM10023209_04260</name>
</gene>
<feature type="active site" evidence="9">
    <location>
        <position position="355"/>
    </location>
</feature>